<dbReference type="Gene3D" id="3.40.50.150">
    <property type="entry name" value="Vaccinia Virus protein VP39"/>
    <property type="match status" value="1"/>
</dbReference>
<dbReference type="EMBL" id="UINC01001262">
    <property type="protein sequence ID" value="SUZ76038.1"/>
    <property type="molecule type" value="Genomic_DNA"/>
</dbReference>
<dbReference type="GO" id="GO:0008171">
    <property type="term" value="F:O-methyltransferase activity"/>
    <property type="evidence" value="ECO:0007669"/>
    <property type="project" value="InterPro"/>
</dbReference>
<sequence>MSNQTIQLDQKLYEYLLSISLREAPILKNLRVATAALPSANMQIAPEQGQFMALLVKIMAARHLIEIGTYTGYSTLVCALALSDGKIIAIDRDPVATAIAQDFWQQAKVDHLIDLRIGDAQDILQSLVQNNSRKGAIDFVFIDADKVNYLIYYELSLKLLRKNGIILFDNVLWGGAVADEENQGRDTTAIRNLNLKLLDDPRVDISLVPIGDGLTIARKK</sequence>
<evidence type="ECO:0000256" key="3">
    <source>
        <dbReference type="ARBA" id="ARBA00022691"/>
    </source>
</evidence>
<dbReference type="PANTHER" id="PTHR10509">
    <property type="entry name" value="O-METHYLTRANSFERASE-RELATED"/>
    <property type="match status" value="1"/>
</dbReference>
<dbReference type="Pfam" id="PF01596">
    <property type="entry name" value="Methyltransf_3"/>
    <property type="match status" value="1"/>
</dbReference>
<organism evidence="4">
    <name type="scientific">marine metagenome</name>
    <dbReference type="NCBI Taxonomy" id="408172"/>
    <lineage>
        <taxon>unclassified sequences</taxon>
        <taxon>metagenomes</taxon>
        <taxon>ecological metagenomes</taxon>
    </lineage>
</organism>
<keyword evidence="3" id="KW-0949">S-adenosyl-L-methionine</keyword>
<evidence type="ECO:0008006" key="5">
    <source>
        <dbReference type="Google" id="ProtNLM"/>
    </source>
</evidence>
<dbReference type="AlphaFoldDB" id="A0A381QAM1"/>
<dbReference type="PROSITE" id="PS51682">
    <property type="entry name" value="SAM_OMT_I"/>
    <property type="match status" value="1"/>
</dbReference>
<dbReference type="InterPro" id="IPR002935">
    <property type="entry name" value="SAM_O-MeTrfase"/>
</dbReference>
<dbReference type="InterPro" id="IPR029063">
    <property type="entry name" value="SAM-dependent_MTases_sf"/>
</dbReference>
<dbReference type="CDD" id="cd02440">
    <property type="entry name" value="AdoMet_MTases"/>
    <property type="match status" value="1"/>
</dbReference>
<keyword evidence="2" id="KW-0808">Transferase</keyword>
<evidence type="ECO:0000313" key="4">
    <source>
        <dbReference type="EMBL" id="SUZ76038.1"/>
    </source>
</evidence>
<dbReference type="InterPro" id="IPR050362">
    <property type="entry name" value="Cation-dep_OMT"/>
</dbReference>
<gene>
    <name evidence="4" type="ORF">METZ01_LOCUS28892</name>
</gene>
<dbReference type="PANTHER" id="PTHR10509:SF14">
    <property type="entry name" value="CAFFEOYL-COA O-METHYLTRANSFERASE 3-RELATED"/>
    <property type="match status" value="1"/>
</dbReference>
<dbReference type="GO" id="GO:0008757">
    <property type="term" value="F:S-adenosylmethionine-dependent methyltransferase activity"/>
    <property type="evidence" value="ECO:0007669"/>
    <property type="project" value="TreeGrafter"/>
</dbReference>
<dbReference type="SUPFAM" id="SSF53335">
    <property type="entry name" value="S-adenosyl-L-methionine-dependent methyltransferases"/>
    <property type="match status" value="1"/>
</dbReference>
<keyword evidence="1" id="KW-0489">Methyltransferase</keyword>
<reference evidence="4" key="1">
    <citation type="submission" date="2018-05" db="EMBL/GenBank/DDBJ databases">
        <authorList>
            <person name="Lanie J.A."/>
            <person name="Ng W.-L."/>
            <person name="Kazmierczak K.M."/>
            <person name="Andrzejewski T.M."/>
            <person name="Davidsen T.M."/>
            <person name="Wayne K.J."/>
            <person name="Tettelin H."/>
            <person name="Glass J.I."/>
            <person name="Rusch D."/>
            <person name="Podicherti R."/>
            <person name="Tsui H.-C.T."/>
            <person name="Winkler M.E."/>
        </authorList>
    </citation>
    <scope>NUCLEOTIDE SEQUENCE</scope>
</reference>
<name>A0A381QAM1_9ZZZZ</name>
<evidence type="ECO:0000256" key="1">
    <source>
        <dbReference type="ARBA" id="ARBA00022603"/>
    </source>
</evidence>
<dbReference type="GO" id="GO:0032259">
    <property type="term" value="P:methylation"/>
    <property type="evidence" value="ECO:0007669"/>
    <property type="project" value="UniProtKB-KW"/>
</dbReference>
<evidence type="ECO:0000256" key="2">
    <source>
        <dbReference type="ARBA" id="ARBA00022679"/>
    </source>
</evidence>
<proteinExistence type="predicted"/>
<protein>
    <recommendedName>
        <fullName evidence="5">O-methyltransferase domain-containing protein</fullName>
    </recommendedName>
</protein>
<accession>A0A381QAM1</accession>